<keyword evidence="1" id="KW-0812">Transmembrane</keyword>
<comment type="caution">
    <text evidence="3">The sequence shown here is derived from an EMBL/GenBank/DDBJ whole genome shotgun (WGS) entry which is preliminary data.</text>
</comment>
<reference evidence="3 4" key="1">
    <citation type="submission" date="2021-03" db="EMBL/GenBank/DDBJ databases">
        <title>Sequencing the genomes of 1000 actinobacteria strains.</title>
        <authorList>
            <person name="Klenk H.-P."/>
        </authorList>
    </citation>
    <scope>NUCLEOTIDE SEQUENCE [LARGE SCALE GENOMIC DNA]</scope>
    <source>
        <strain evidence="3 4">DSM 24221</strain>
    </source>
</reference>
<dbReference type="Proteomes" id="UP001519362">
    <property type="component" value="Unassembled WGS sequence"/>
</dbReference>
<evidence type="ECO:0000313" key="3">
    <source>
        <dbReference type="EMBL" id="MBP2436605.1"/>
    </source>
</evidence>
<keyword evidence="4" id="KW-1185">Reference proteome</keyword>
<feature type="transmembrane region" description="Helical" evidence="1">
    <location>
        <begin position="20"/>
        <end position="39"/>
    </location>
</feature>
<dbReference type="InterPro" id="IPR005182">
    <property type="entry name" value="YdbS-like_PH"/>
</dbReference>
<feature type="domain" description="YdbS-like PH" evidence="2">
    <location>
        <begin position="72"/>
        <end position="144"/>
    </location>
</feature>
<dbReference type="Pfam" id="PF03703">
    <property type="entry name" value="bPH_2"/>
    <property type="match status" value="1"/>
</dbReference>
<keyword evidence="1" id="KW-0472">Membrane</keyword>
<dbReference type="PANTHER" id="PTHR34473:SF2">
    <property type="entry name" value="UPF0699 TRANSMEMBRANE PROTEIN YDBT"/>
    <property type="match status" value="1"/>
</dbReference>
<evidence type="ECO:0000256" key="1">
    <source>
        <dbReference type="SAM" id="Phobius"/>
    </source>
</evidence>
<sequence>MSRLEHALPPSAVTYGRQVAMISGTPVIMAAVAAGAWIAPTEHTLLVAVLTAVAAIVVMALDILVINVRLIRSVRYTIDAQSLRIRRGLLIKQEMELPLRHVISVSIVQGPMLRRLGLAKVRFMTIAQPQVLGPVDVLTAEKIRASVVGVSEGQP</sequence>
<gene>
    <name evidence="3" type="ORF">JOF34_001191</name>
</gene>
<dbReference type="RefSeq" id="WP_165135986.1">
    <property type="nucleotide sequence ID" value="NZ_CP049253.1"/>
</dbReference>
<evidence type="ECO:0000313" key="4">
    <source>
        <dbReference type="Proteomes" id="UP001519362"/>
    </source>
</evidence>
<feature type="transmembrane region" description="Helical" evidence="1">
    <location>
        <begin position="45"/>
        <end position="66"/>
    </location>
</feature>
<accession>A0ABS4ZHZ2</accession>
<dbReference type="PANTHER" id="PTHR34473">
    <property type="entry name" value="UPF0699 TRANSMEMBRANE PROTEIN YDBS"/>
    <property type="match status" value="1"/>
</dbReference>
<proteinExistence type="predicted"/>
<dbReference type="EMBL" id="JAGIOL010000001">
    <property type="protein sequence ID" value="MBP2436605.1"/>
    <property type="molecule type" value="Genomic_DNA"/>
</dbReference>
<evidence type="ECO:0000259" key="2">
    <source>
        <dbReference type="Pfam" id="PF03703"/>
    </source>
</evidence>
<name>A0ABS4ZHZ2_9MICO</name>
<protein>
    <submittedName>
        <fullName evidence="3">Membrane protein YdbS with pleckstrin-like domain</fullName>
    </submittedName>
</protein>
<organism evidence="3 4">
    <name type="scientific">Microbacterium amylolyticum</name>
    <dbReference type="NCBI Taxonomy" id="936337"/>
    <lineage>
        <taxon>Bacteria</taxon>
        <taxon>Bacillati</taxon>
        <taxon>Actinomycetota</taxon>
        <taxon>Actinomycetes</taxon>
        <taxon>Micrococcales</taxon>
        <taxon>Microbacteriaceae</taxon>
        <taxon>Microbacterium</taxon>
    </lineage>
</organism>
<keyword evidence="1" id="KW-1133">Transmembrane helix</keyword>